<comment type="catalytic activity">
    <reaction evidence="5">
        <text>a quinone + NADH + 5 H(+)(in) = a quinol + NAD(+) + 4 H(+)(out)</text>
        <dbReference type="Rhea" id="RHEA:57888"/>
        <dbReference type="ChEBI" id="CHEBI:15378"/>
        <dbReference type="ChEBI" id="CHEBI:24646"/>
        <dbReference type="ChEBI" id="CHEBI:57540"/>
        <dbReference type="ChEBI" id="CHEBI:57945"/>
        <dbReference type="ChEBI" id="CHEBI:132124"/>
    </reaction>
</comment>
<feature type="transmembrane region" description="Helical" evidence="5">
    <location>
        <begin position="169"/>
        <end position="187"/>
    </location>
</feature>
<feature type="transmembrane region" description="Helical" evidence="5">
    <location>
        <begin position="199"/>
        <end position="217"/>
    </location>
</feature>
<evidence type="ECO:0000256" key="5">
    <source>
        <dbReference type="HAMAP-Rule" id="MF_01350"/>
    </source>
</evidence>
<reference evidence="7 8" key="1">
    <citation type="submission" date="2011-07" db="EMBL/GenBank/DDBJ databases">
        <title>The complete genome of chromosome of Emticicia oligotrophica DSM 17448.</title>
        <authorList>
            <consortium name="US DOE Joint Genome Institute (JGI-PGF)"/>
            <person name="Lucas S."/>
            <person name="Han J."/>
            <person name="Lapidus A."/>
            <person name="Bruce D."/>
            <person name="Goodwin L."/>
            <person name="Pitluck S."/>
            <person name="Peters L."/>
            <person name="Kyrpides N."/>
            <person name="Mavromatis K."/>
            <person name="Ivanova N."/>
            <person name="Ovchinnikova G."/>
            <person name="Teshima H."/>
            <person name="Detter J.C."/>
            <person name="Tapia R."/>
            <person name="Han C."/>
            <person name="Land M."/>
            <person name="Hauser L."/>
            <person name="Markowitz V."/>
            <person name="Cheng J.-F."/>
            <person name="Hugenholtz P."/>
            <person name="Woyke T."/>
            <person name="Wu D."/>
            <person name="Tindall B."/>
            <person name="Pomrenke H."/>
            <person name="Brambilla E."/>
            <person name="Klenk H.-P."/>
            <person name="Eisen J.A."/>
        </authorList>
    </citation>
    <scope>NUCLEOTIDE SEQUENCE [LARGE SCALE GENOMIC DNA]</scope>
    <source>
        <strain evidence="7 8">DSM 17448</strain>
    </source>
</reference>
<keyword evidence="3 5" id="KW-1133">Transmembrane helix</keyword>
<evidence type="ECO:0000256" key="3">
    <source>
        <dbReference type="ARBA" id="ARBA00022989"/>
    </source>
</evidence>
<dbReference type="HAMAP" id="MF_01350">
    <property type="entry name" value="NDH1_NuoH"/>
    <property type="match status" value="1"/>
</dbReference>
<dbReference type="InterPro" id="IPR018086">
    <property type="entry name" value="NADH_UbQ_OxRdtase_su1_CS"/>
</dbReference>
<dbReference type="PANTHER" id="PTHR11432">
    <property type="entry name" value="NADH DEHYDROGENASE SUBUNIT 1"/>
    <property type="match status" value="1"/>
</dbReference>
<feature type="transmembrane region" description="Helical" evidence="5">
    <location>
        <begin position="12"/>
        <end position="33"/>
    </location>
</feature>
<feature type="transmembrane region" description="Helical" evidence="5">
    <location>
        <begin position="83"/>
        <end position="106"/>
    </location>
</feature>
<dbReference type="EC" id="7.1.1.-" evidence="5"/>
<keyword evidence="4 5" id="KW-0472">Membrane</keyword>
<dbReference type="EMBL" id="CP002961">
    <property type="protein sequence ID" value="AFK04748.1"/>
    <property type="molecule type" value="Genomic_DNA"/>
</dbReference>
<evidence type="ECO:0000256" key="2">
    <source>
        <dbReference type="ARBA" id="ARBA00022692"/>
    </source>
</evidence>
<keyword evidence="5" id="KW-0830">Ubiquinone</keyword>
<keyword evidence="8" id="KW-1185">Reference proteome</keyword>
<evidence type="ECO:0000256" key="6">
    <source>
        <dbReference type="RuleBase" id="RU000471"/>
    </source>
</evidence>
<feature type="transmembrane region" description="Helical" evidence="5">
    <location>
        <begin position="361"/>
        <end position="380"/>
    </location>
</feature>
<organism evidence="7 8">
    <name type="scientific">Emticicia oligotrophica (strain DSM 17448 / CIP 109782 / MTCC 6937 / GPTSA100-15)</name>
    <dbReference type="NCBI Taxonomy" id="929562"/>
    <lineage>
        <taxon>Bacteria</taxon>
        <taxon>Pseudomonadati</taxon>
        <taxon>Bacteroidota</taxon>
        <taxon>Cytophagia</taxon>
        <taxon>Cytophagales</taxon>
        <taxon>Leadbetterellaceae</taxon>
        <taxon>Emticicia</taxon>
    </lineage>
</organism>
<evidence type="ECO:0000256" key="1">
    <source>
        <dbReference type="ARBA" id="ARBA00004141"/>
    </source>
</evidence>
<keyword evidence="2 5" id="KW-0812">Transmembrane</keyword>
<comment type="subcellular location">
    <subcellularLocation>
        <location evidence="5">Cell inner membrane</location>
        <topology evidence="5">Multi-pass membrane protein</topology>
    </subcellularLocation>
    <subcellularLocation>
        <location evidence="6">Cell membrane</location>
        <topology evidence="6">Multi-pass membrane protein</topology>
    </subcellularLocation>
    <subcellularLocation>
        <location evidence="1">Membrane</location>
        <topology evidence="1">Multi-pass membrane protein</topology>
    </subcellularLocation>
</comment>
<dbReference type="Proteomes" id="UP000002875">
    <property type="component" value="Chromosome"/>
</dbReference>
<comment type="function">
    <text evidence="5">NDH-1 shuttles electrons from NADH, via FMN and iron-sulfur (Fe-S) centers, to quinones in the respiratory chain. The immediate electron acceptor for the enzyme in this species is believed to be ubiquinone. Couples the redox reaction to proton translocation (for every two electrons transferred, four hydrogen ions are translocated across the cytoplasmic membrane), and thus conserves the redox energy in a proton gradient. This subunit may bind ubiquinone.</text>
</comment>
<dbReference type="PROSITE" id="PS00668">
    <property type="entry name" value="COMPLEX1_ND1_2"/>
    <property type="match status" value="1"/>
</dbReference>
<keyword evidence="5" id="KW-1278">Translocase</keyword>
<keyword evidence="5" id="KW-0997">Cell inner membrane</keyword>
<evidence type="ECO:0000256" key="4">
    <source>
        <dbReference type="ARBA" id="ARBA00023136"/>
    </source>
</evidence>
<comment type="subunit">
    <text evidence="5">NDH-1 is composed of 14 different subunits. Subunits NuoA, H, J, K, L, M, N constitute the membrane sector of the complex.</text>
</comment>
<keyword evidence="5" id="KW-0874">Quinone</keyword>
<accession>A0ABM5N5J3</accession>
<evidence type="ECO:0000313" key="8">
    <source>
        <dbReference type="Proteomes" id="UP000002875"/>
    </source>
</evidence>
<name>A0ABM5N5J3_EMTOG</name>
<dbReference type="NCBIfam" id="NF004741">
    <property type="entry name" value="PRK06076.1-2"/>
    <property type="match status" value="1"/>
</dbReference>
<feature type="transmembrane region" description="Helical" evidence="5">
    <location>
        <begin position="248"/>
        <end position="272"/>
    </location>
</feature>
<keyword evidence="5 6" id="KW-0520">NAD</keyword>
<dbReference type="PANTHER" id="PTHR11432:SF3">
    <property type="entry name" value="NADH-UBIQUINONE OXIDOREDUCTASE CHAIN 1"/>
    <property type="match status" value="1"/>
</dbReference>
<protein>
    <recommendedName>
        <fullName evidence="5">NADH-quinone oxidoreductase subunit H</fullName>
        <ecNumber evidence="5">7.1.1.-</ecNumber>
    </recommendedName>
    <alternativeName>
        <fullName evidence="5">NADH dehydrogenase I subunit H</fullName>
    </alternativeName>
    <alternativeName>
        <fullName evidence="5">NDH-1 subunit H</fullName>
    </alternativeName>
</protein>
<sequence length="391" mass="43209">MSSFVQWLTESMFLWKALIIIVIFAITLGIAAYSTWAERKVAAYIQDRRGPNRAGWGGLLQPLADAGKMFFKEDFIPAEADRWLFILGPCLSMFTALMSSAVVPFGDSFMIGSKEVFVQGIEINIGILYIFGVVSLGVYGLMIGGWASNNKFSLLGAIRAASQNISYELAMGMSIIAILMMSGTLSVREIVEQQHGGNWNVFYQPLGFLIFIVCAFAECNRTPFDLPECENELVGGYHTEYSSMKLGFYLFAEYINMFSSSAVTACLFFGGYNYPGMDFVETQLVSALGLNLGHNIATLVGIGSMFTKILFGIFFFMWVRWTVPRFRYDQLMNLGWKGLIPLAVGNLVVTAAAILSGYKLIGIWVGLAILVTIISIAWSFRPKKKNAVLGA</sequence>
<dbReference type="InterPro" id="IPR001694">
    <property type="entry name" value="NADH_UbQ_OxRdtase_su1/FPO"/>
</dbReference>
<feature type="transmembrane region" description="Helical" evidence="5">
    <location>
        <begin position="331"/>
        <end position="355"/>
    </location>
</feature>
<dbReference type="Pfam" id="PF00146">
    <property type="entry name" value="NADHdh"/>
    <property type="match status" value="1"/>
</dbReference>
<evidence type="ECO:0000313" key="7">
    <source>
        <dbReference type="EMBL" id="AFK04748.1"/>
    </source>
</evidence>
<feature type="transmembrane region" description="Helical" evidence="5">
    <location>
        <begin position="292"/>
        <end position="319"/>
    </location>
</feature>
<keyword evidence="5" id="KW-1003">Cell membrane</keyword>
<gene>
    <name evidence="5" type="primary">nuoH</name>
    <name evidence="7" type="ordered locus">Emtol_3622</name>
</gene>
<comment type="similarity">
    <text evidence="5 6">Belongs to the complex I subunit 1 family.</text>
</comment>
<proteinExistence type="inferred from homology"/>
<dbReference type="RefSeq" id="WP_015030437.1">
    <property type="nucleotide sequence ID" value="NC_018748.1"/>
</dbReference>
<feature type="transmembrane region" description="Helical" evidence="5">
    <location>
        <begin position="126"/>
        <end position="148"/>
    </location>
</feature>